<keyword evidence="2" id="KW-1185">Reference proteome</keyword>
<dbReference type="Proteomes" id="UP001062846">
    <property type="component" value="Chromosome 1"/>
</dbReference>
<sequence length="345" mass="38569">MTGRRSKAVARKTSALRGSRFPIEKPVKKEEDSEEDHAESSSSRETQNRLTQNMRQNSSNAETSSRLEPEKGAENGAETREGKVDLWRPLNFLVEVANRSKSLKYNTSQGSASKSEPQHTSNNSEGYIRKTKVKEHGTKSKVHEEKDSTDPVSHNSVKPKKLRRIRPKKAATSGELGISPQAVLDAACAKGERRIGPIWFSLVASEDQEGHSPLPQISASYLRIKDGNVPVSFIQKYLKRKLDLTCEDEDIVQSFTRYKKLCQSLHIMRQRLVLIISHLPDCAVAFFQVEIRCFGQSVVPTLHLNNLVDLWLQSASTSERLPASIGSSAKDFVMVLAYARKVIPS</sequence>
<proteinExistence type="predicted"/>
<dbReference type="EMBL" id="CM046388">
    <property type="protein sequence ID" value="KAI8574466.1"/>
    <property type="molecule type" value="Genomic_DNA"/>
</dbReference>
<accession>A0ACC0Q9E2</accession>
<reference evidence="1" key="1">
    <citation type="submission" date="2022-02" db="EMBL/GenBank/DDBJ databases">
        <title>Plant Genome Project.</title>
        <authorList>
            <person name="Zhang R.-G."/>
        </authorList>
    </citation>
    <scope>NUCLEOTIDE SEQUENCE</scope>
    <source>
        <strain evidence="1">AT1</strain>
    </source>
</reference>
<protein>
    <submittedName>
        <fullName evidence="1">Uncharacterized protein</fullName>
    </submittedName>
</protein>
<name>A0ACC0Q9E2_RHOML</name>
<gene>
    <name evidence="1" type="ORF">RHMOL_Rhmol01G0356400</name>
</gene>
<evidence type="ECO:0000313" key="2">
    <source>
        <dbReference type="Proteomes" id="UP001062846"/>
    </source>
</evidence>
<comment type="caution">
    <text evidence="1">The sequence shown here is derived from an EMBL/GenBank/DDBJ whole genome shotgun (WGS) entry which is preliminary data.</text>
</comment>
<organism evidence="1 2">
    <name type="scientific">Rhododendron molle</name>
    <name type="common">Chinese azalea</name>
    <name type="synonym">Azalea mollis</name>
    <dbReference type="NCBI Taxonomy" id="49168"/>
    <lineage>
        <taxon>Eukaryota</taxon>
        <taxon>Viridiplantae</taxon>
        <taxon>Streptophyta</taxon>
        <taxon>Embryophyta</taxon>
        <taxon>Tracheophyta</taxon>
        <taxon>Spermatophyta</taxon>
        <taxon>Magnoliopsida</taxon>
        <taxon>eudicotyledons</taxon>
        <taxon>Gunneridae</taxon>
        <taxon>Pentapetalae</taxon>
        <taxon>asterids</taxon>
        <taxon>Ericales</taxon>
        <taxon>Ericaceae</taxon>
        <taxon>Ericoideae</taxon>
        <taxon>Rhodoreae</taxon>
        <taxon>Rhododendron</taxon>
    </lineage>
</organism>
<evidence type="ECO:0000313" key="1">
    <source>
        <dbReference type="EMBL" id="KAI8574466.1"/>
    </source>
</evidence>